<sequence length="294" mass="32907">MEPDLEVVQIRRGESFKAWSHGYPFHTVRWHFHPEYEIHQVVATSGRYFVGDFIGQFEPGNLVLTGPNLPHNWVSDLPADMTIPLRGRIIQFSEEFIGDTMRLMPELSGLGALLESSRRGVLFASSTSKELAPLMEEIVAAKGVRRIELFMMILGTLSRARGALPLSSPNYLPDPSGYMSAGMNKALAFIRENLTQPFSEADLAAIAGQSQSAFSRSFRRHTGMSLVQYVKRLRINLACQILMSDEHASITDICFQVGFNNLSNFNRQFLAEKGMPPSRFRRLLADNINAARAA</sequence>
<dbReference type="PROSITE" id="PS00041">
    <property type="entry name" value="HTH_ARAC_FAMILY_1"/>
    <property type="match status" value="1"/>
</dbReference>
<dbReference type="Pfam" id="PF02311">
    <property type="entry name" value="AraC_binding"/>
    <property type="match status" value="1"/>
</dbReference>
<accession>A0A0R3EDW8</accession>
<dbReference type="AlphaFoldDB" id="A0A0R3EDW8"/>
<dbReference type="InterPro" id="IPR018062">
    <property type="entry name" value="HTH_AraC-typ_CS"/>
</dbReference>
<dbReference type="Pfam" id="PF12833">
    <property type="entry name" value="HTH_18"/>
    <property type="match status" value="1"/>
</dbReference>
<evidence type="ECO:0000256" key="4">
    <source>
        <dbReference type="ARBA" id="ARBA00023163"/>
    </source>
</evidence>
<evidence type="ECO:0000256" key="3">
    <source>
        <dbReference type="ARBA" id="ARBA00023159"/>
    </source>
</evidence>
<organism evidence="6 7">
    <name type="scientific">Bradyrhizobium manausense</name>
    <dbReference type="NCBI Taxonomy" id="989370"/>
    <lineage>
        <taxon>Bacteria</taxon>
        <taxon>Pseudomonadati</taxon>
        <taxon>Pseudomonadota</taxon>
        <taxon>Alphaproteobacteria</taxon>
        <taxon>Hyphomicrobiales</taxon>
        <taxon>Nitrobacteraceae</taxon>
        <taxon>Bradyrhizobium</taxon>
    </lineage>
</organism>
<dbReference type="InterPro" id="IPR009057">
    <property type="entry name" value="Homeodomain-like_sf"/>
</dbReference>
<dbReference type="STRING" id="989370.AOQ71_01520"/>
<comment type="caution">
    <text evidence="6">The sequence shown here is derived from an EMBL/GenBank/DDBJ whole genome shotgun (WGS) entry which is preliminary data.</text>
</comment>
<dbReference type="SUPFAM" id="SSF51215">
    <property type="entry name" value="Regulatory protein AraC"/>
    <property type="match status" value="1"/>
</dbReference>
<keyword evidence="2" id="KW-0238">DNA-binding</keyword>
<dbReference type="SUPFAM" id="SSF46689">
    <property type="entry name" value="Homeodomain-like"/>
    <property type="match status" value="2"/>
</dbReference>
<gene>
    <name evidence="6" type="ORF">AOQ71_01520</name>
</gene>
<evidence type="ECO:0000313" key="6">
    <source>
        <dbReference type="EMBL" id="KRQ17487.1"/>
    </source>
</evidence>
<dbReference type="CDD" id="cd06976">
    <property type="entry name" value="cupin_MtlR-like_N"/>
    <property type="match status" value="1"/>
</dbReference>
<dbReference type="GO" id="GO:0003700">
    <property type="term" value="F:DNA-binding transcription factor activity"/>
    <property type="evidence" value="ECO:0007669"/>
    <property type="project" value="InterPro"/>
</dbReference>
<reference evidence="6 7" key="1">
    <citation type="submission" date="2015-09" db="EMBL/GenBank/DDBJ databases">
        <title>Draft Genome Sequence of Bradyrhizobium manausense Strain BR 3351T, a Novel Symbiotic Nitrogen-Fixing Alphaproteobacterium Isolated from Brazilian Amazon Rain Forest.</title>
        <authorList>
            <person name="De Araujo J.L."/>
            <person name="Zilli J.E."/>
        </authorList>
    </citation>
    <scope>NUCLEOTIDE SEQUENCE [LARGE SCALE GENOMIC DNA]</scope>
    <source>
        <strain evidence="6 7">BR3351</strain>
    </source>
</reference>
<evidence type="ECO:0000313" key="7">
    <source>
        <dbReference type="Proteomes" id="UP000051936"/>
    </source>
</evidence>
<dbReference type="OrthoDB" id="9816011at2"/>
<dbReference type="InterPro" id="IPR037923">
    <property type="entry name" value="HTH-like"/>
</dbReference>
<evidence type="ECO:0000256" key="2">
    <source>
        <dbReference type="ARBA" id="ARBA00023125"/>
    </source>
</evidence>
<name>A0A0R3EDW8_9BRAD</name>
<dbReference type="SMART" id="SM00342">
    <property type="entry name" value="HTH_ARAC"/>
    <property type="match status" value="1"/>
</dbReference>
<evidence type="ECO:0000256" key="1">
    <source>
        <dbReference type="ARBA" id="ARBA00023015"/>
    </source>
</evidence>
<dbReference type="InterPro" id="IPR050204">
    <property type="entry name" value="AraC_XylS_family_regulators"/>
</dbReference>
<dbReference type="RefSeq" id="WP_057740888.1">
    <property type="nucleotide sequence ID" value="NZ_LJYG01000006.1"/>
</dbReference>
<dbReference type="InterPro" id="IPR003313">
    <property type="entry name" value="AraC-bd"/>
</dbReference>
<keyword evidence="7" id="KW-1185">Reference proteome</keyword>
<protein>
    <submittedName>
        <fullName evidence="6">AraC family transcriptional regulator</fullName>
    </submittedName>
</protein>
<dbReference type="GO" id="GO:0043565">
    <property type="term" value="F:sequence-specific DNA binding"/>
    <property type="evidence" value="ECO:0007669"/>
    <property type="project" value="InterPro"/>
</dbReference>
<evidence type="ECO:0000259" key="5">
    <source>
        <dbReference type="PROSITE" id="PS01124"/>
    </source>
</evidence>
<feature type="domain" description="HTH araC/xylS-type" evidence="5">
    <location>
        <begin position="184"/>
        <end position="283"/>
    </location>
</feature>
<dbReference type="InterPro" id="IPR018060">
    <property type="entry name" value="HTH_AraC"/>
</dbReference>
<keyword evidence="4" id="KW-0804">Transcription</keyword>
<keyword evidence="3" id="KW-0010">Activator</keyword>
<dbReference type="Gene3D" id="1.10.10.60">
    <property type="entry name" value="Homeodomain-like"/>
    <property type="match status" value="2"/>
</dbReference>
<proteinExistence type="predicted"/>
<dbReference type="EMBL" id="LJYG01000006">
    <property type="protein sequence ID" value="KRQ17487.1"/>
    <property type="molecule type" value="Genomic_DNA"/>
</dbReference>
<dbReference type="Proteomes" id="UP000051936">
    <property type="component" value="Unassembled WGS sequence"/>
</dbReference>
<dbReference type="PROSITE" id="PS01124">
    <property type="entry name" value="HTH_ARAC_FAMILY_2"/>
    <property type="match status" value="1"/>
</dbReference>
<keyword evidence="1" id="KW-0805">Transcription regulation</keyword>
<dbReference type="PANTHER" id="PTHR46796">
    <property type="entry name" value="HTH-TYPE TRANSCRIPTIONAL ACTIVATOR RHAS-RELATED"/>
    <property type="match status" value="1"/>
</dbReference>